<proteinExistence type="predicted"/>
<reference evidence="2" key="2">
    <citation type="submission" date="2021-04" db="EMBL/GenBank/DDBJ databases">
        <authorList>
            <person name="Gilroy R."/>
        </authorList>
    </citation>
    <scope>NUCLEOTIDE SEQUENCE</scope>
    <source>
        <strain evidence="2">CHK191-13928</strain>
    </source>
</reference>
<reference evidence="2" key="1">
    <citation type="journal article" date="2021" name="PeerJ">
        <title>Extensive microbial diversity within the chicken gut microbiome revealed by metagenomics and culture.</title>
        <authorList>
            <person name="Gilroy R."/>
            <person name="Ravi A."/>
            <person name="Getino M."/>
            <person name="Pursley I."/>
            <person name="Horton D.L."/>
            <person name="Alikhan N.F."/>
            <person name="Baker D."/>
            <person name="Gharbi K."/>
            <person name="Hall N."/>
            <person name="Watson M."/>
            <person name="Adriaenssens E.M."/>
            <person name="Foster-Nyarko E."/>
            <person name="Jarju S."/>
            <person name="Secka A."/>
            <person name="Antonio M."/>
            <person name="Oren A."/>
            <person name="Chaudhuri R.R."/>
            <person name="La Ragione R."/>
            <person name="Hildebrand F."/>
            <person name="Pallen M.J."/>
        </authorList>
    </citation>
    <scope>NUCLEOTIDE SEQUENCE</scope>
    <source>
        <strain evidence="2">CHK191-13928</strain>
    </source>
</reference>
<feature type="transmembrane region" description="Helical" evidence="1">
    <location>
        <begin position="638"/>
        <end position="662"/>
    </location>
</feature>
<accession>A0A9D2B8K6</accession>
<feature type="transmembrane region" description="Helical" evidence="1">
    <location>
        <begin position="668"/>
        <end position="694"/>
    </location>
</feature>
<sequence>MFEDNIKYELIPYDDFVGSEEFDFDKTIYDLNSQIELLSSKADKLDYIVAIASGIACSVLDILWVGEFDLEHGRKIASDKIDSFVKKTAELVEGKKFDDMPSAVKALEKRFPIPSDGNTPDFGGGKQHHLRDFAHHPTIVGLAFSLLTQFTEKSYGTDENGVFLVVDVPDKSRPFIGKDVPEKILKGTITWFFHLVSDMAGSSSTAGITGGTGIPGPILALAKEISSIPIFKNLKVDGDMSLSLFLSKLFNGTFMMQRDEKGQIMKDSVIKFDLRGELGVAVELSRQAVPVIANECIVRSFYFIRRFAMEMKENEVRCFADMKKIDWSLVKPGNNPTIARMLTISTGVFTALDIGEAIATQKYWVSINYVGVGRFVVAIGYDVSWGLKARNVKKIRDMYENIKRQTFQKTDANIYKRIGDDMDLQMDKLGLSLEQTEILYNLEYYKTLNDIENTNIPITGEAVKELKSAWLREWSMFISDGFESFTQVPGAKMHWYSKNELYQRIAENDPRKPWYRLILLEAMLFEPYYPLGVEKDKKGKDVPSRKYKYLNNPMNDFKKGDGDSFLDKQFTGKYCEQGYVKRLRKSYNKWIKELNEVLKTVITSLSITAVIALVTVATAGAFAGPIAVALVGSNFAGLSGAALTSACLAYLGGGAIAAGGAGMLGGTIAIVGGGAALGIGVGAGVGGAVGVAGLTGKKNTIMQSAKLLTSVREIFLNDEHDVAFSNSVYEQYLQNITEIEKGLVELRLKKDVAKGKEKKAISAAIKEAEKSVEAMKIARKSMLKYNSSFDEGLKAK</sequence>
<dbReference type="EMBL" id="DXEM01000007">
    <property type="protein sequence ID" value="HIX67046.1"/>
    <property type="molecule type" value="Genomic_DNA"/>
</dbReference>
<dbReference type="AlphaFoldDB" id="A0A9D2B8K6"/>
<gene>
    <name evidence="2" type="ORF">H9735_02825</name>
</gene>
<dbReference type="Proteomes" id="UP000886721">
    <property type="component" value="Unassembled WGS sequence"/>
</dbReference>
<name>A0A9D2B8K6_9FIRM</name>
<protein>
    <submittedName>
        <fullName evidence="2">Uncharacterized protein</fullName>
    </submittedName>
</protein>
<comment type="caution">
    <text evidence="2">The sequence shown here is derived from an EMBL/GenBank/DDBJ whole genome shotgun (WGS) entry which is preliminary data.</text>
</comment>
<evidence type="ECO:0000313" key="2">
    <source>
        <dbReference type="EMBL" id="HIX67046.1"/>
    </source>
</evidence>
<evidence type="ECO:0000256" key="1">
    <source>
        <dbReference type="SAM" id="Phobius"/>
    </source>
</evidence>
<organism evidence="2 3">
    <name type="scientific">Candidatus Anaerostipes excrementavium</name>
    <dbReference type="NCBI Taxonomy" id="2838463"/>
    <lineage>
        <taxon>Bacteria</taxon>
        <taxon>Bacillati</taxon>
        <taxon>Bacillota</taxon>
        <taxon>Clostridia</taxon>
        <taxon>Lachnospirales</taxon>
        <taxon>Lachnospiraceae</taxon>
        <taxon>Anaerostipes</taxon>
    </lineage>
</organism>
<keyword evidence="1" id="KW-0812">Transmembrane</keyword>
<feature type="transmembrane region" description="Helical" evidence="1">
    <location>
        <begin position="605"/>
        <end position="631"/>
    </location>
</feature>
<keyword evidence="1" id="KW-1133">Transmembrane helix</keyword>
<evidence type="ECO:0000313" key="3">
    <source>
        <dbReference type="Proteomes" id="UP000886721"/>
    </source>
</evidence>
<keyword evidence="1" id="KW-0472">Membrane</keyword>